<dbReference type="InterPro" id="IPR020095">
    <property type="entry name" value="PsdUridine_synth_TruA_C"/>
</dbReference>
<protein>
    <recommendedName>
        <fullName evidence="4">tRNA pseudouridine synthase A</fullName>
        <ecNumber evidence="4">5.4.99.12</ecNumber>
    </recommendedName>
    <alternativeName>
        <fullName evidence="4">tRNA pseudouridine(38-40) synthase</fullName>
    </alternativeName>
    <alternativeName>
        <fullName evidence="4">tRNA pseudouridylate synthase I</fullName>
    </alternativeName>
    <alternativeName>
        <fullName evidence="4">tRNA-uridine isomerase I</fullName>
    </alternativeName>
</protein>
<dbReference type="OrthoDB" id="9811823at2"/>
<dbReference type="Proteomes" id="UP000032420">
    <property type="component" value="Chromosome I"/>
</dbReference>
<evidence type="ECO:0000313" key="10">
    <source>
        <dbReference type="Proteomes" id="UP000032420"/>
    </source>
</evidence>
<dbReference type="InterPro" id="IPR020094">
    <property type="entry name" value="TruA/RsuA/RluB/E/F_N"/>
</dbReference>
<organism evidence="9 10">
    <name type="scientific">Candidatus Johnevansia muelleri</name>
    <dbReference type="NCBI Taxonomy" id="1495769"/>
    <lineage>
        <taxon>Bacteria</taxon>
        <taxon>Pseudomonadati</taxon>
        <taxon>Pseudomonadota</taxon>
        <taxon>Gammaproteobacteria</taxon>
        <taxon>Candidatus Johnevansiales</taxon>
        <taxon>Candidatus Johnevansiaceae</taxon>
        <taxon>Candidatus Johnevansia</taxon>
    </lineage>
</organism>
<dbReference type="InterPro" id="IPR001406">
    <property type="entry name" value="PsdUridine_synth_TruA"/>
</dbReference>
<dbReference type="GO" id="GO:0031119">
    <property type="term" value="P:tRNA pseudouridine synthesis"/>
    <property type="evidence" value="ECO:0007669"/>
    <property type="project" value="UniProtKB-UniRule"/>
</dbReference>
<dbReference type="GO" id="GO:0003723">
    <property type="term" value="F:RNA binding"/>
    <property type="evidence" value="ECO:0007669"/>
    <property type="project" value="InterPro"/>
</dbReference>
<dbReference type="Pfam" id="PF01416">
    <property type="entry name" value="PseudoU_synth_1"/>
    <property type="match status" value="2"/>
</dbReference>
<evidence type="ECO:0000313" key="9">
    <source>
        <dbReference type="EMBL" id="CDZ16452.1"/>
    </source>
</evidence>
<dbReference type="PIRSF" id="PIRSF001430">
    <property type="entry name" value="tRNA_psdUrid_synth"/>
    <property type="match status" value="1"/>
</dbReference>
<feature type="active site" description="Nucleophile" evidence="4 5">
    <location>
        <position position="61"/>
    </location>
</feature>
<dbReference type="AlphaFoldDB" id="A0A078KEL7"/>
<dbReference type="Gene3D" id="3.30.70.660">
    <property type="entry name" value="Pseudouridine synthase I, catalytic domain, C-terminal subdomain"/>
    <property type="match status" value="1"/>
</dbReference>
<keyword evidence="10" id="KW-1185">Reference proteome</keyword>
<comment type="subunit">
    <text evidence="4">Homodimer.</text>
</comment>
<name>A0A078KEL7_9GAMM</name>
<evidence type="ECO:0000256" key="7">
    <source>
        <dbReference type="RuleBase" id="RU003792"/>
    </source>
</evidence>
<sequence length="277" mass="31964">MLIHYLNKKNNRLALCIEYDGSAYKGWQRIKYGISIQETIETAIKIIAGHYVKIYATGRTDTGVHATRQIAHFDSIVNRSPTTWLMAVNANLPKDIRLHWVFPVKNNFHARNSAIARRYRYLIYNSKIQSALFRNTMTFCKQSLDEKLMHKAAQSLVGEHDFSAYRSAKCQSKTPWRNIHIIEVRRYGKIILIDVQANSFLHHMIRNIVGVLIEIGNQRKSIEWCNYVLKKGIRAKAGITAPAHGLYLVNAYFYGKENLPKEIIGPPVIIFRHELTI</sequence>
<dbReference type="STRING" id="1495769.CEM_185"/>
<dbReference type="KEGG" id="eme:CEM_185"/>
<dbReference type="EMBL" id="LM655252">
    <property type="protein sequence ID" value="CDZ16452.1"/>
    <property type="molecule type" value="Genomic_DNA"/>
</dbReference>
<dbReference type="PANTHER" id="PTHR11142">
    <property type="entry name" value="PSEUDOURIDYLATE SYNTHASE"/>
    <property type="match status" value="1"/>
</dbReference>
<evidence type="ECO:0000259" key="8">
    <source>
        <dbReference type="Pfam" id="PF01416"/>
    </source>
</evidence>
<dbReference type="EC" id="5.4.99.12" evidence="4"/>
<reference evidence="10" key="1">
    <citation type="submission" date="2014-07" db="EMBL/GenBank/DDBJ databases">
        <authorList>
            <person name="Santos-Garcia D."/>
        </authorList>
    </citation>
    <scope>NUCLEOTIDE SEQUENCE [LARGE SCALE GENOMIC DNA]</scope>
</reference>
<feature type="domain" description="Pseudouridine synthase I TruA alpha/beta" evidence="8">
    <location>
        <begin position="16"/>
        <end position="111"/>
    </location>
</feature>
<keyword evidence="2 4" id="KW-0819">tRNA processing</keyword>
<evidence type="ECO:0000256" key="5">
    <source>
        <dbReference type="PIRSR" id="PIRSR001430-1"/>
    </source>
</evidence>
<dbReference type="Gene3D" id="3.30.70.580">
    <property type="entry name" value="Pseudouridine synthase I, catalytic domain, N-terminal subdomain"/>
    <property type="match status" value="1"/>
</dbReference>
<accession>A0A078KEL7</accession>
<dbReference type="GO" id="GO:0160147">
    <property type="term" value="F:tRNA pseudouridine(38-40) synthase activity"/>
    <property type="evidence" value="ECO:0007669"/>
    <property type="project" value="UniProtKB-EC"/>
</dbReference>
<comment type="function">
    <text evidence="4">Formation of pseudouridine at positions 38, 39 and 40 in the anticodon stem and loop of transfer RNAs.</text>
</comment>
<dbReference type="InterPro" id="IPR020097">
    <property type="entry name" value="PsdUridine_synth_TruA_a/b_dom"/>
</dbReference>
<feature type="binding site" evidence="4 6">
    <location>
        <position position="119"/>
    </location>
    <ligand>
        <name>substrate</name>
    </ligand>
</feature>
<evidence type="ECO:0000256" key="2">
    <source>
        <dbReference type="ARBA" id="ARBA00022694"/>
    </source>
</evidence>
<proteinExistence type="inferred from homology"/>
<comment type="caution">
    <text evidence="4">Lacks conserved residue(s) required for the propagation of feature annotation.</text>
</comment>
<dbReference type="HAMAP" id="MF_00171">
    <property type="entry name" value="TruA"/>
    <property type="match status" value="1"/>
</dbReference>
<dbReference type="FunFam" id="3.30.70.580:FF:000001">
    <property type="entry name" value="tRNA pseudouridine synthase A"/>
    <property type="match status" value="1"/>
</dbReference>
<comment type="similarity">
    <text evidence="1 4 7">Belongs to the tRNA pseudouridine synthase TruA family.</text>
</comment>
<dbReference type="SUPFAM" id="SSF55120">
    <property type="entry name" value="Pseudouridine synthase"/>
    <property type="match status" value="1"/>
</dbReference>
<dbReference type="PATRIC" id="fig|1495769.3.peg.175"/>
<dbReference type="PANTHER" id="PTHR11142:SF0">
    <property type="entry name" value="TRNA PSEUDOURIDINE SYNTHASE-LIKE 1"/>
    <property type="match status" value="1"/>
</dbReference>
<dbReference type="HOGENOM" id="CLU_014673_0_2_6"/>
<comment type="catalytic activity">
    <reaction evidence="4 7">
        <text>uridine(38/39/40) in tRNA = pseudouridine(38/39/40) in tRNA</text>
        <dbReference type="Rhea" id="RHEA:22376"/>
        <dbReference type="Rhea" id="RHEA-COMP:10085"/>
        <dbReference type="Rhea" id="RHEA-COMP:10087"/>
        <dbReference type="ChEBI" id="CHEBI:65314"/>
        <dbReference type="ChEBI" id="CHEBI:65315"/>
        <dbReference type="EC" id="5.4.99.12"/>
    </reaction>
</comment>
<dbReference type="NCBIfam" id="TIGR00071">
    <property type="entry name" value="hisT_truA"/>
    <property type="match status" value="1"/>
</dbReference>
<keyword evidence="3 4" id="KW-0413">Isomerase</keyword>
<evidence type="ECO:0000256" key="3">
    <source>
        <dbReference type="ARBA" id="ARBA00023235"/>
    </source>
</evidence>
<gene>
    <name evidence="4 9" type="primary">truA</name>
    <name evidence="9" type="ORF">CEM_185</name>
</gene>
<evidence type="ECO:0000256" key="6">
    <source>
        <dbReference type="PIRSR" id="PIRSR001430-2"/>
    </source>
</evidence>
<evidence type="ECO:0000256" key="4">
    <source>
        <dbReference type="HAMAP-Rule" id="MF_00171"/>
    </source>
</evidence>
<feature type="domain" description="Pseudouridine synthase I TruA alpha/beta" evidence="8">
    <location>
        <begin position="152"/>
        <end position="253"/>
    </location>
</feature>
<dbReference type="InterPro" id="IPR020103">
    <property type="entry name" value="PsdUridine_synth_cat_dom_sf"/>
</dbReference>
<evidence type="ECO:0000256" key="1">
    <source>
        <dbReference type="ARBA" id="ARBA00009375"/>
    </source>
</evidence>
<dbReference type="CDD" id="cd02570">
    <property type="entry name" value="PseudoU_synth_EcTruA"/>
    <property type="match status" value="1"/>
</dbReference>